<dbReference type="Proteomes" id="UP001189429">
    <property type="component" value="Unassembled WGS sequence"/>
</dbReference>
<feature type="region of interest" description="Disordered" evidence="1">
    <location>
        <begin position="1"/>
        <end position="34"/>
    </location>
</feature>
<gene>
    <name evidence="2" type="ORF">PCOR1329_LOCUS65709</name>
</gene>
<accession>A0ABN9WEG1</accession>
<reference evidence="2" key="1">
    <citation type="submission" date="2023-10" db="EMBL/GenBank/DDBJ databases">
        <authorList>
            <person name="Chen Y."/>
            <person name="Shah S."/>
            <person name="Dougan E. K."/>
            <person name="Thang M."/>
            <person name="Chan C."/>
        </authorList>
    </citation>
    <scope>NUCLEOTIDE SEQUENCE [LARGE SCALE GENOMIC DNA]</scope>
</reference>
<sequence length="129" mass="13662">MAAGQAPDAAAPRPAAQRPLPGAAPGGQDPLEAQDREIAHFATAWGLDFECVAALARQRPEVVQRMLGSFSPKETAARRGQRIHGFLEVRGRRAPRRSERCPGTRPETPCVLACCSGRPPRQGDGTGAG</sequence>
<evidence type="ECO:0000313" key="2">
    <source>
        <dbReference type="EMBL" id="CAK0883503.1"/>
    </source>
</evidence>
<evidence type="ECO:0000256" key="1">
    <source>
        <dbReference type="SAM" id="MobiDB-lite"/>
    </source>
</evidence>
<organism evidence="2 3">
    <name type="scientific">Prorocentrum cordatum</name>
    <dbReference type="NCBI Taxonomy" id="2364126"/>
    <lineage>
        <taxon>Eukaryota</taxon>
        <taxon>Sar</taxon>
        <taxon>Alveolata</taxon>
        <taxon>Dinophyceae</taxon>
        <taxon>Prorocentrales</taxon>
        <taxon>Prorocentraceae</taxon>
        <taxon>Prorocentrum</taxon>
    </lineage>
</organism>
<feature type="non-terminal residue" evidence="2">
    <location>
        <position position="129"/>
    </location>
</feature>
<protein>
    <submittedName>
        <fullName evidence="2">Uncharacterized protein</fullName>
    </submittedName>
</protein>
<keyword evidence="3" id="KW-1185">Reference proteome</keyword>
<feature type="compositionally biased region" description="Low complexity" evidence="1">
    <location>
        <begin position="1"/>
        <end position="28"/>
    </location>
</feature>
<evidence type="ECO:0000313" key="3">
    <source>
        <dbReference type="Proteomes" id="UP001189429"/>
    </source>
</evidence>
<name>A0ABN9WEG1_9DINO</name>
<dbReference type="EMBL" id="CAUYUJ010018424">
    <property type="protein sequence ID" value="CAK0883503.1"/>
    <property type="molecule type" value="Genomic_DNA"/>
</dbReference>
<proteinExistence type="predicted"/>
<comment type="caution">
    <text evidence="2">The sequence shown here is derived from an EMBL/GenBank/DDBJ whole genome shotgun (WGS) entry which is preliminary data.</text>
</comment>